<accession>A0A7R9D2P1</accession>
<feature type="compositionally biased region" description="Polar residues" evidence="1">
    <location>
        <begin position="60"/>
        <end position="72"/>
    </location>
</feature>
<dbReference type="EMBL" id="OC319917">
    <property type="protein sequence ID" value="CAD7406690.1"/>
    <property type="molecule type" value="Genomic_DNA"/>
</dbReference>
<name>A0A7R9D2P1_TIMCR</name>
<sequence>MIDQLRTTNMECSGESRFDTNCVVEANEIERLRATYFVDTNGNKIDLIVGVWLTPDSANGLDSWQSAKQNPTRFKEPPNTPEISGPVQQRLK</sequence>
<organism evidence="2">
    <name type="scientific">Timema cristinae</name>
    <name type="common">Walking stick</name>
    <dbReference type="NCBI Taxonomy" id="61476"/>
    <lineage>
        <taxon>Eukaryota</taxon>
        <taxon>Metazoa</taxon>
        <taxon>Ecdysozoa</taxon>
        <taxon>Arthropoda</taxon>
        <taxon>Hexapoda</taxon>
        <taxon>Insecta</taxon>
        <taxon>Pterygota</taxon>
        <taxon>Neoptera</taxon>
        <taxon>Polyneoptera</taxon>
        <taxon>Phasmatodea</taxon>
        <taxon>Timematodea</taxon>
        <taxon>Timematoidea</taxon>
        <taxon>Timematidae</taxon>
        <taxon>Timema</taxon>
    </lineage>
</organism>
<evidence type="ECO:0000313" key="2">
    <source>
        <dbReference type="EMBL" id="CAD7406690.1"/>
    </source>
</evidence>
<feature type="region of interest" description="Disordered" evidence="1">
    <location>
        <begin position="60"/>
        <end position="92"/>
    </location>
</feature>
<reference evidence="2" key="1">
    <citation type="submission" date="2020-11" db="EMBL/GenBank/DDBJ databases">
        <authorList>
            <person name="Tran Van P."/>
        </authorList>
    </citation>
    <scope>NUCLEOTIDE SEQUENCE</scope>
</reference>
<protein>
    <submittedName>
        <fullName evidence="2">Uncharacterized protein</fullName>
    </submittedName>
</protein>
<evidence type="ECO:0000256" key="1">
    <source>
        <dbReference type="SAM" id="MobiDB-lite"/>
    </source>
</evidence>
<gene>
    <name evidence="2" type="ORF">TCEB3V08_LOCUS8646</name>
</gene>
<dbReference type="AlphaFoldDB" id="A0A7R9D2P1"/>
<proteinExistence type="predicted"/>